<dbReference type="InterPro" id="IPR029055">
    <property type="entry name" value="Ntn_hydrolases_N"/>
</dbReference>
<feature type="binding site" evidence="1">
    <location>
        <begin position="499"/>
        <end position="500"/>
    </location>
    <ligand>
        <name>L-glutamate</name>
        <dbReference type="ChEBI" id="CHEBI:29985"/>
    </ligand>
</feature>
<evidence type="ECO:0000256" key="2">
    <source>
        <dbReference type="SAM" id="SignalP"/>
    </source>
</evidence>
<dbReference type="InterPro" id="IPR043137">
    <property type="entry name" value="GGT_ssub_C"/>
</dbReference>
<proteinExistence type="evidence at transcript level"/>
<dbReference type="GO" id="GO:0005886">
    <property type="term" value="C:plasma membrane"/>
    <property type="evidence" value="ECO:0007669"/>
    <property type="project" value="TreeGrafter"/>
</dbReference>
<dbReference type="SUPFAM" id="SSF56235">
    <property type="entry name" value="N-terminal nucleophile aminohydrolases (Ntn hydrolases)"/>
    <property type="match status" value="1"/>
</dbReference>
<dbReference type="InterPro" id="IPR043138">
    <property type="entry name" value="GGT_lsub"/>
</dbReference>
<dbReference type="GO" id="GO:0036374">
    <property type="term" value="F:glutathione hydrolase activity"/>
    <property type="evidence" value="ECO:0007669"/>
    <property type="project" value="InterPro"/>
</dbReference>
<dbReference type="InterPro" id="IPR000101">
    <property type="entry name" value="GGT_peptidase"/>
</dbReference>
<evidence type="ECO:0000256" key="1">
    <source>
        <dbReference type="PIRSR" id="PIRSR600101-2"/>
    </source>
</evidence>
<dbReference type="EMBL" id="KU365931">
    <property type="protein sequence ID" value="ANJ04647.1"/>
    <property type="molecule type" value="mRNA"/>
</dbReference>
<organism evidence="3">
    <name type="scientific">Nilaparvata lugens</name>
    <name type="common">Brown planthopper</name>
    <dbReference type="NCBI Taxonomy" id="108931"/>
    <lineage>
        <taxon>Eukaryota</taxon>
        <taxon>Metazoa</taxon>
        <taxon>Ecdysozoa</taxon>
        <taxon>Arthropoda</taxon>
        <taxon>Hexapoda</taxon>
        <taxon>Insecta</taxon>
        <taxon>Pterygota</taxon>
        <taxon>Neoptera</taxon>
        <taxon>Paraneoptera</taxon>
        <taxon>Hemiptera</taxon>
        <taxon>Auchenorrhyncha</taxon>
        <taxon>Fulgoroidea</taxon>
        <taxon>Delphacidae</taxon>
        <taxon>Delphacinae</taxon>
        <taxon>Nilaparvata</taxon>
    </lineage>
</organism>
<feature type="chain" id="PRO_5008248250" evidence="2">
    <location>
        <begin position="22"/>
        <end position="620"/>
    </location>
</feature>
<evidence type="ECO:0000313" key="3">
    <source>
        <dbReference type="EMBL" id="ANJ04647.1"/>
    </source>
</evidence>
<protein>
    <submittedName>
        <fullName evidence="3">Gamma-glutamyltranspeptidase 1</fullName>
    </submittedName>
</protein>
<reference evidence="3" key="1">
    <citation type="submission" date="2015-12" db="EMBL/GenBank/DDBJ databases">
        <authorList>
            <person name="Shamseldin A."/>
            <person name="Moawad H."/>
            <person name="Abd El-Rahim W.M."/>
            <person name="Sadowsky M.J."/>
        </authorList>
    </citation>
    <scope>NUCLEOTIDE SEQUENCE</scope>
</reference>
<dbReference type="Pfam" id="PF01019">
    <property type="entry name" value="G_glu_transpept"/>
    <property type="match status" value="1"/>
</dbReference>
<feature type="signal peptide" evidence="2">
    <location>
        <begin position="1"/>
        <end position="21"/>
    </location>
</feature>
<feature type="binding site" evidence="1">
    <location>
        <position position="522"/>
    </location>
    <ligand>
        <name>L-glutamate</name>
        <dbReference type="ChEBI" id="CHEBI:29985"/>
    </ligand>
</feature>
<dbReference type="PRINTS" id="PR01210">
    <property type="entry name" value="GGTRANSPTASE"/>
</dbReference>
<dbReference type="GO" id="GO:0006751">
    <property type="term" value="P:glutathione catabolic process"/>
    <property type="evidence" value="ECO:0007669"/>
    <property type="project" value="InterPro"/>
</dbReference>
<reference evidence="3" key="2">
    <citation type="journal article" date="2016" name="J. Proteome Res.">
        <title>Screening and Functional Analyses of Nilaparvata lugens Salivary Proteome.</title>
        <authorList>
            <person name="Huang H.J."/>
            <person name="Liu C.W."/>
            <person name="Huang X.H."/>
            <person name="Zhou X."/>
            <person name="Zhuo J.C."/>
            <person name="Zhang C.X."/>
            <person name="Bao Y.Y."/>
        </authorList>
    </citation>
    <scope>NUCLEOTIDE SEQUENCE</scope>
</reference>
<keyword evidence="2" id="KW-0732">Signal</keyword>
<sequence>MISHKLVLLALLLVIIGRMTAEWIIIVPHIPDPHNDSGASTNLTIQNGTDQYHDEPMILSGSPAPMFHDAAVVSLGPQCAAIGKDILKKGGNAIEAAIATTICDGVVRMDLVGIGGGFVMNIYHQSEKKSYILNAKETAPKAASQDMFNGKEHPLEYGALASGIPGQLKGYQEAFKKFGSGKVTWSELFEPSIKLCQDGFPVTDQFRNSMKAITKACMKSDDKMKKTGALWATIGDAENTQTVHVDKIQSIKLTQLAETLKTIANSPKQADEFYKGSLTKQFVDDIKQEGGIITEEDLADYSVIWQEAVSTDIGHEGDSKLTYLAAPLPSSGVFTNYAMKIFDNGTLQGSSIVDPDSLSFIITGFKFAFAQRSNCGDPSNNASSKSCKISSMFEDDALKKVRAEIKAADASHDQDLFYWGAEYDFKEDFGGASVVVYANGDAVSVTSSLNSLFGCKFVSQSTGILLNNELDSFSLPDNRKSQLPPTPANFIGPGKRAMSSMSPTIVLNNQGLVQMVIGSSGGTRIITSTARVMIINIIYGRPVKYAVDSPRIHHQLYPLTVFYEDGIPEDTITKMSSGDPYCYSMQKEARASGISIITRKNKDTFQAYSDWYLNGACDGY</sequence>
<dbReference type="OrthoDB" id="1081007at2759"/>
<dbReference type="AlphaFoldDB" id="A0A191UR44"/>
<feature type="binding site" evidence="1">
    <location>
        <begin position="448"/>
        <end position="450"/>
    </location>
    <ligand>
        <name>L-glutamate</name>
        <dbReference type="ChEBI" id="CHEBI:29985"/>
    </ligand>
</feature>
<name>A0A191UR44_NILLU</name>
<accession>A0A191UR44</accession>
<dbReference type="PANTHER" id="PTHR11686">
    <property type="entry name" value="GAMMA GLUTAMYL TRANSPEPTIDASE"/>
    <property type="match status" value="1"/>
</dbReference>
<dbReference type="Gene3D" id="3.60.20.40">
    <property type="match status" value="1"/>
</dbReference>
<dbReference type="PANTHER" id="PTHR11686:SF9">
    <property type="entry name" value="RE13973P"/>
    <property type="match status" value="1"/>
</dbReference>
<dbReference type="Gene3D" id="1.10.246.130">
    <property type="match status" value="1"/>
</dbReference>